<sequence>MSLMPLYMFGLLFVLVFAGLPVSFALITTAVGFGWLMFGDVVFLQLYGALLHTASNYLLAAIPLFIFMGAVLERSGIAKRLFWALQLWMGRMPGGLALSTIAMCAIFAAASGVVGAVEIVVGLMAIPAMTKAGYKNDLIAGTICAGGSLGTIIPPSVIVVVYASIAQLSIGTLFAASIIPGLLMVAFFVLYILVRSILKPEDAPVIKIEDNDMPIGEKLKTTALALFPPLILIVLVLGSLLAGAASATEAAAVGAAGTLVLAASFKELNLEMLKGTLIVTLKITAMIMLIVTGGTMFTSIFAVHGGGSMVRDMVGVIGFGDAGVIIFFLLVVFVAGFILDWVSIVLIFIPIFTPVINATSIDPVWFAMMVLVVIQTSYLTPPMAPSIFYLRAIAPKSMTYGHMYKGVLPFVVAQGLVLLVIILFPETTTWLPSLLVGL</sequence>
<feature type="transmembrane region" description="Helical" evidence="7">
    <location>
        <begin position="49"/>
        <end position="72"/>
    </location>
</feature>
<keyword evidence="10" id="KW-1185">Reference proteome</keyword>
<dbReference type="PIRSF" id="PIRSF006066">
    <property type="entry name" value="HI0050"/>
    <property type="match status" value="1"/>
</dbReference>
<evidence type="ECO:0000256" key="6">
    <source>
        <dbReference type="ARBA" id="ARBA00023136"/>
    </source>
</evidence>
<organism evidence="9 10">
    <name type="scientific">Cohaesibacter gelatinilyticus</name>
    <dbReference type="NCBI Taxonomy" id="372072"/>
    <lineage>
        <taxon>Bacteria</taxon>
        <taxon>Pseudomonadati</taxon>
        <taxon>Pseudomonadota</taxon>
        <taxon>Alphaproteobacteria</taxon>
        <taxon>Hyphomicrobiales</taxon>
        <taxon>Cohaesibacteraceae</taxon>
    </lineage>
</organism>
<evidence type="ECO:0000256" key="3">
    <source>
        <dbReference type="ARBA" id="ARBA00022519"/>
    </source>
</evidence>
<keyword evidence="2" id="KW-1003">Cell membrane</keyword>
<feature type="transmembrane region" description="Helical" evidence="7">
    <location>
        <begin position="170"/>
        <end position="194"/>
    </location>
</feature>
<dbReference type="RefSeq" id="WP_097155650.1">
    <property type="nucleotide sequence ID" value="NZ_OBEL01000007.1"/>
</dbReference>
<feature type="transmembrane region" description="Helical" evidence="7">
    <location>
        <begin position="324"/>
        <end position="352"/>
    </location>
</feature>
<keyword evidence="5 7" id="KW-1133">Transmembrane helix</keyword>
<comment type="function">
    <text evidence="7">Part of the tripartite ATP-independent periplasmic (TRAP) transport system.</text>
</comment>
<proteinExistence type="inferred from homology"/>
<dbReference type="InterPro" id="IPR010656">
    <property type="entry name" value="DctM"/>
</dbReference>
<keyword evidence="7" id="KW-0813">Transport</keyword>
<dbReference type="InterPro" id="IPR004681">
    <property type="entry name" value="TRAP_DctM"/>
</dbReference>
<dbReference type="NCBIfam" id="TIGR00786">
    <property type="entry name" value="dctM"/>
    <property type="match status" value="1"/>
</dbReference>
<dbReference type="GO" id="GO:0005886">
    <property type="term" value="C:plasma membrane"/>
    <property type="evidence" value="ECO:0007669"/>
    <property type="project" value="UniProtKB-SubCell"/>
</dbReference>
<evidence type="ECO:0000256" key="7">
    <source>
        <dbReference type="RuleBase" id="RU369079"/>
    </source>
</evidence>
<dbReference type="AlphaFoldDB" id="A0A285PJ17"/>
<keyword evidence="3 7" id="KW-0997">Cell inner membrane</keyword>
<protein>
    <recommendedName>
        <fullName evidence="7">TRAP transporter large permease protein</fullName>
    </recommendedName>
</protein>
<feature type="transmembrane region" description="Helical" evidence="7">
    <location>
        <begin position="364"/>
        <end position="390"/>
    </location>
</feature>
<feature type="transmembrane region" description="Helical" evidence="7">
    <location>
        <begin position="402"/>
        <end position="424"/>
    </location>
</feature>
<comment type="caution">
    <text evidence="7">Lacks conserved residue(s) required for the propagation of feature annotation.</text>
</comment>
<comment type="subunit">
    <text evidence="7">The complex comprises the extracytoplasmic solute receptor protein and the two transmembrane proteins.</text>
</comment>
<feature type="transmembrane region" description="Helical" evidence="7">
    <location>
        <begin position="93"/>
        <end position="126"/>
    </location>
</feature>
<feature type="domain" description="TRAP C4-dicarboxylate transport system permease DctM subunit" evidence="8">
    <location>
        <begin position="9"/>
        <end position="426"/>
    </location>
</feature>
<evidence type="ECO:0000256" key="2">
    <source>
        <dbReference type="ARBA" id="ARBA00022475"/>
    </source>
</evidence>
<comment type="subcellular location">
    <subcellularLocation>
        <location evidence="1 7">Cell inner membrane</location>
        <topology evidence="1 7">Multi-pass membrane protein</topology>
    </subcellularLocation>
</comment>
<gene>
    <name evidence="9" type="ORF">SAMN06265368_4390</name>
</gene>
<accession>A0A285PJ17</accession>
<comment type="similarity">
    <text evidence="7">Belongs to the TRAP transporter large permease family.</text>
</comment>
<evidence type="ECO:0000256" key="5">
    <source>
        <dbReference type="ARBA" id="ARBA00022989"/>
    </source>
</evidence>
<dbReference type="Pfam" id="PF06808">
    <property type="entry name" value="DctM"/>
    <property type="match status" value="1"/>
</dbReference>
<evidence type="ECO:0000313" key="10">
    <source>
        <dbReference type="Proteomes" id="UP000219439"/>
    </source>
</evidence>
<feature type="transmembrane region" description="Helical" evidence="7">
    <location>
        <begin position="277"/>
        <end position="303"/>
    </location>
</feature>
<dbReference type="Proteomes" id="UP000219439">
    <property type="component" value="Unassembled WGS sequence"/>
</dbReference>
<name>A0A285PJ17_9HYPH</name>
<dbReference type="GO" id="GO:0022857">
    <property type="term" value="F:transmembrane transporter activity"/>
    <property type="evidence" value="ECO:0007669"/>
    <property type="project" value="UniProtKB-UniRule"/>
</dbReference>
<evidence type="ECO:0000256" key="1">
    <source>
        <dbReference type="ARBA" id="ARBA00004429"/>
    </source>
</evidence>
<dbReference type="OrthoDB" id="7339120at2"/>
<dbReference type="EMBL" id="OBEL01000007">
    <property type="protein sequence ID" value="SNZ21273.1"/>
    <property type="molecule type" value="Genomic_DNA"/>
</dbReference>
<keyword evidence="6 7" id="KW-0472">Membrane</keyword>
<feature type="transmembrane region" description="Helical" evidence="7">
    <location>
        <begin position="223"/>
        <end position="242"/>
    </location>
</feature>
<evidence type="ECO:0000259" key="8">
    <source>
        <dbReference type="Pfam" id="PF06808"/>
    </source>
</evidence>
<evidence type="ECO:0000256" key="4">
    <source>
        <dbReference type="ARBA" id="ARBA00022692"/>
    </source>
</evidence>
<dbReference type="PANTHER" id="PTHR33362:SF7">
    <property type="entry name" value="SLL1103 PROTEIN"/>
    <property type="match status" value="1"/>
</dbReference>
<keyword evidence="4 7" id="KW-0812">Transmembrane</keyword>
<dbReference type="PANTHER" id="PTHR33362">
    <property type="entry name" value="SIALIC ACID TRAP TRANSPORTER PERMEASE PROTEIN SIAT-RELATED"/>
    <property type="match status" value="1"/>
</dbReference>
<feature type="transmembrane region" description="Helical" evidence="7">
    <location>
        <begin position="138"/>
        <end position="163"/>
    </location>
</feature>
<evidence type="ECO:0000313" key="9">
    <source>
        <dbReference type="EMBL" id="SNZ21273.1"/>
    </source>
</evidence>
<reference evidence="9 10" key="1">
    <citation type="submission" date="2017-09" db="EMBL/GenBank/DDBJ databases">
        <authorList>
            <person name="Ehlers B."/>
            <person name="Leendertz F.H."/>
        </authorList>
    </citation>
    <scope>NUCLEOTIDE SEQUENCE [LARGE SCALE GENOMIC DNA]</scope>
    <source>
        <strain evidence="9 10">DSM 18289</strain>
    </source>
</reference>